<reference evidence="1 4" key="1">
    <citation type="journal article" date="2015" name="Int. J. Syst. Evol. Microbiol.">
        <title>Bacillus glycinifermentans sp. nov., isolated from fermented soybean paste.</title>
        <authorList>
            <person name="Kim S.J."/>
            <person name="Dunlap C.A."/>
            <person name="Kwon S.W."/>
            <person name="Rooney A.P."/>
        </authorList>
    </citation>
    <scope>NUCLEOTIDE SEQUENCE [LARGE SCALE GENOMIC DNA]</scope>
    <source>
        <strain evidence="1 4">GO-13</strain>
    </source>
</reference>
<evidence type="ECO:0000313" key="5">
    <source>
        <dbReference type="Proteomes" id="UP000288675"/>
    </source>
</evidence>
<sequence length="122" mass="13658">MKLFAKKDSDRLYFGEYPVEIPKLTPKKWKLLFGAVDRLPGIIVQVLSAPPEDFYSYVVSGLEVGLDEIVEIVAALSDIDADYIAENVGADELFQYLALTFEKNSLSSMAKNIKSLLPNRNK</sequence>
<dbReference type="EMBL" id="JARRTL010000003">
    <property type="protein sequence ID" value="MEC0483369.1"/>
    <property type="molecule type" value="Genomic_DNA"/>
</dbReference>
<reference evidence="3 5" key="3">
    <citation type="submission" date="2019-01" db="EMBL/GenBank/DDBJ databases">
        <title>Genome sequence of Bacillus glycinifermentans SRCM103574.</title>
        <authorList>
            <person name="Kong H.-J."/>
            <person name="Jeong S.-Y."/>
            <person name="Jeong D.-Y."/>
        </authorList>
    </citation>
    <scope>NUCLEOTIDE SEQUENCE [LARGE SCALE GENOMIC DNA]</scope>
    <source>
        <strain evidence="3 5">SRCM103574</strain>
    </source>
</reference>
<evidence type="ECO:0000313" key="6">
    <source>
        <dbReference type="Proteomes" id="UP001341297"/>
    </source>
</evidence>
<dbReference type="AlphaFoldDB" id="A0A0T6BIW9"/>
<dbReference type="EMBL" id="LECW02000067">
    <property type="protein sequence ID" value="KRT88321.1"/>
    <property type="molecule type" value="Genomic_DNA"/>
</dbReference>
<dbReference type="EMBL" id="CP035232">
    <property type="protein sequence ID" value="QAT67097.1"/>
    <property type="molecule type" value="Genomic_DNA"/>
</dbReference>
<dbReference type="RefSeq" id="WP_048355729.1">
    <property type="nucleotide sequence ID" value="NZ_CP035232.1"/>
</dbReference>
<dbReference type="Proteomes" id="UP000036168">
    <property type="component" value="Unassembled WGS sequence"/>
</dbReference>
<protein>
    <submittedName>
        <fullName evidence="1">Uncharacterized protein</fullName>
    </submittedName>
</protein>
<evidence type="ECO:0000313" key="2">
    <source>
        <dbReference type="EMBL" id="MEC0483369.1"/>
    </source>
</evidence>
<keyword evidence="6" id="KW-1185">Reference proteome</keyword>
<proteinExistence type="predicted"/>
<accession>A0A0T6BIW9</accession>
<organism evidence="1 4">
    <name type="scientific">Bacillus glycinifermentans</name>
    <dbReference type="NCBI Taxonomy" id="1664069"/>
    <lineage>
        <taxon>Bacteria</taxon>
        <taxon>Bacillati</taxon>
        <taxon>Bacillota</taxon>
        <taxon>Bacilli</taxon>
        <taxon>Bacillales</taxon>
        <taxon>Bacillaceae</taxon>
        <taxon>Bacillus</taxon>
    </lineage>
</organism>
<evidence type="ECO:0000313" key="3">
    <source>
        <dbReference type="EMBL" id="QAT67097.1"/>
    </source>
</evidence>
<reference evidence="2 6" key="4">
    <citation type="submission" date="2023-03" db="EMBL/GenBank/DDBJ databases">
        <title>Agriculturally important microbes genome sequencing.</title>
        <authorList>
            <person name="Dunlap C."/>
        </authorList>
    </citation>
    <scope>NUCLEOTIDE SEQUENCE [LARGE SCALE GENOMIC DNA]</scope>
    <source>
        <strain evidence="2 6">CBP-3203</strain>
    </source>
</reference>
<dbReference type="Proteomes" id="UP001341297">
    <property type="component" value="Unassembled WGS sequence"/>
</dbReference>
<evidence type="ECO:0000313" key="4">
    <source>
        <dbReference type="Proteomes" id="UP000036168"/>
    </source>
</evidence>
<dbReference type="Proteomes" id="UP000288675">
    <property type="component" value="Chromosome"/>
</dbReference>
<dbReference type="GeneID" id="82855145"/>
<gene>
    <name evidence="1" type="ORF">AB447_207930</name>
    <name evidence="3" type="ORF">EQZ20_20925</name>
    <name evidence="2" type="ORF">P8828_00650</name>
</gene>
<name>A0A0T6BIW9_9BACI</name>
<evidence type="ECO:0000313" key="1">
    <source>
        <dbReference type="EMBL" id="KRT88321.1"/>
    </source>
</evidence>
<dbReference type="OrthoDB" id="2647283at2"/>
<reference evidence="1" key="2">
    <citation type="submission" date="2015-10" db="EMBL/GenBank/DDBJ databases">
        <authorList>
            <person name="Gilbert D.G."/>
        </authorList>
    </citation>
    <scope>NUCLEOTIDE SEQUENCE</scope>
    <source>
        <strain evidence="1">GO-13</strain>
    </source>
</reference>